<sequence length="99" mass="10896">MADLMERHIAAQRAVAHAVHFANFSGAAEEVPCVSYANRSLGAAREDDTARAAIVNYEPRDDREARLKLTYIAAYLMATRASLNAHERNATLHTVGRTN</sequence>
<keyword evidence="1" id="KW-0614">Plasmid</keyword>
<dbReference type="Proteomes" id="UP001055460">
    <property type="component" value="Plasmid pD"/>
</dbReference>
<protein>
    <submittedName>
        <fullName evidence="1">Uncharacterized protein</fullName>
    </submittedName>
</protein>
<evidence type="ECO:0000313" key="1">
    <source>
        <dbReference type="EMBL" id="USJ28633.1"/>
    </source>
</evidence>
<evidence type="ECO:0000313" key="2">
    <source>
        <dbReference type="Proteomes" id="UP001055460"/>
    </source>
</evidence>
<dbReference type="RefSeq" id="WP_252161692.1">
    <property type="nucleotide sequence ID" value="NZ_CP098811.1"/>
</dbReference>
<accession>A0A9Q8YGV1</accession>
<proteinExistence type="predicted"/>
<dbReference type="AlphaFoldDB" id="A0A9Q8YGV1"/>
<organism evidence="1 2">
    <name type="scientific">Ensifer adhaerens</name>
    <name type="common">Sinorhizobium morelense</name>
    <dbReference type="NCBI Taxonomy" id="106592"/>
    <lineage>
        <taxon>Bacteria</taxon>
        <taxon>Pseudomonadati</taxon>
        <taxon>Pseudomonadota</taxon>
        <taxon>Alphaproteobacteria</taxon>
        <taxon>Hyphomicrobiales</taxon>
        <taxon>Rhizobiaceae</taxon>
        <taxon>Sinorhizobium/Ensifer group</taxon>
        <taxon>Ensifer</taxon>
    </lineage>
</organism>
<geneLocation type="plasmid" evidence="1 2">
    <name>pD</name>
</geneLocation>
<gene>
    <name evidence="1" type="ORF">NE863_35840</name>
</gene>
<reference evidence="1" key="1">
    <citation type="submission" date="2022-06" db="EMBL/GenBank/DDBJ databases">
        <title>Physiological and biochemical characterization and genomic elucidation of a strain of the genus Ensifer adhaerens M8 that combines arsenic oxidation and chromium reduction.</title>
        <authorList>
            <person name="Li X."/>
            <person name="Yu c."/>
        </authorList>
    </citation>
    <scope>NUCLEOTIDE SEQUENCE</scope>
    <source>
        <strain evidence="1">M8</strain>
        <plasmid evidence="1">pD</plasmid>
    </source>
</reference>
<dbReference type="EMBL" id="CP098811">
    <property type="protein sequence ID" value="USJ28633.1"/>
    <property type="molecule type" value="Genomic_DNA"/>
</dbReference>
<name>A0A9Q8YGV1_ENSAD</name>